<dbReference type="PANTHER" id="PTHR30137">
    <property type="entry name" value="LUCIFERASE-LIKE MONOOXYGENASE"/>
    <property type="match status" value="1"/>
</dbReference>
<sequence length="348" mass="36844">MSTSRGAAAGRVPLSVLDLVPVSSGHDVAEALEDTMRLARTADELGYRRFWLAEHHNSDTFASSATALLIERVASATERMRVGSGGIMLPNHAPLTVAEQFGTLATLHPGRIDLGLGRAPGTDPRTAHALRRGASSIDSFPQDVRRLAAYLAPAGPGQGPVRAIPGQGTQVPLWLLGSSTASAELAGRLGLPFAFASHFAPFQLDEALAVYRTTFDPSGPLASVTEPTVMAGVNVLVADDQQRAEELFTTVQQMFLRLAAGATGPLDPPMPDLRTRLDADQAAAVDAPLQVSFVGTPDVVRHGLDEFVDRTGADELLVVTYAHDPAQRRRSYELLANTWGLVGESSAA</sequence>
<dbReference type="GO" id="GO:0005829">
    <property type="term" value="C:cytosol"/>
    <property type="evidence" value="ECO:0007669"/>
    <property type="project" value="TreeGrafter"/>
</dbReference>
<evidence type="ECO:0000259" key="2">
    <source>
        <dbReference type="Pfam" id="PF00296"/>
    </source>
</evidence>
<gene>
    <name evidence="3" type="ORF">HF519_01315</name>
</gene>
<proteinExistence type="predicted"/>
<organism evidence="3 4">
    <name type="scientific">Pseudonocardia bannensis</name>
    <dbReference type="NCBI Taxonomy" id="630973"/>
    <lineage>
        <taxon>Bacteria</taxon>
        <taxon>Bacillati</taxon>
        <taxon>Actinomycetota</taxon>
        <taxon>Actinomycetes</taxon>
        <taxon>Pseudonocardiales</taxon>
        <taxon>Pseudonocardiaceae</taxon>
        <taxon>Pseudonocardia</taxon>
    </lineage>
</organism>
<dbReference type="PANTHER" id="PTHR30137:SF6">
    <property type="entry name" value="LUCIFERASE-LIKE MONOOXYGENASE"/>
    <property type="match status" value="1"/>
</dbReference>
<evidence type="ECO:0000313" key="4">
    <source>
        <dbReference type="Proteomes" id="UP000586918"/>
    </source>
</evidence>
<dbReference type="SUPFAM" id="SSF51679">
    <property type="entry name" value="Bacterial luciferase-like"/>
    <property type="match status" value="1"/>
</dbReference>
<dbReference type="InterPro" id="IPR050766">
    <property type="entry name" value="Bact_Lucif_Oxidored"/>
</dbReference>
<comment type="caution">
    <text evidence="3">The sequence shown here is derived from an EMBL/GenBank/DDBJ whole genome shotgun (WGS) entry which is preliminary data.</text>
</comment>
<dbReference type="GO" id="GO:0016705">
    <property type="term" value="F:oxidoreductase activity, acting on paired donors, with incorporation or reduction of molecular oxygen"/>
    <property type="evidence" value="ECO:0007669"/>
    <property type="project" value="InterPro"/>
</dbReference>
<accession>A0A848DC85</accession>
<reference evidence="3 4" key="1">
    <citation type="submission" date="2020-04" db="EMBL/GenBank/DDBJ databases">
        <authorList>
            <person name="Klaysubun C."/>
            <person name="Duangmal K."/>
            <person name="Lipun K."/>
        </authorList>
    </citation>
    <scope>NUCLEOTIDE SEQUENCE [LARGE SCALE GENOMIC DNA]</scope>
    <source>
        <strain evidence="3 4">DSM 45300</strain>
    </source>
</reference>
<dbReference type="Pfam" id="PF00296">
    <property type="entry name" value="Bac_luciferase"/>
    <property type="match status" value="1"/>
</dbReference>
<dbReference type="Gene3D" id="3.20.20.30">
    <property type="entry name" value="Luciferase-like domain"/>
    <property type="match status" value="1"/>
</dbReference>
<dbReference type="EMBL" id="JAAXKZ010000002">
    <property type="protein sequence ID" value="NMH90255.1"/>
    <property type="molecule type" value="Genomic_DNA"/>
</dbReference>
<feature type="domain" description="Luciferase-like" evidence="2">
    <location>
        <begin position="18"/>
        <end position="314"/>
    </location>
</feature>
<dbReference type="CDD" id="cd00347">
    <property type="entry name" value="Flavin_utilizing_monoxygenases"/>
    <property type="match status" value="1"/>
</dbReference>
<comment type="similarity">
    <text evidence="1">To bacterial alkanal monooxygenase alpha and beta chains.</text>
</comment>
<evidence type="ECO:0000313" key="3">
    <source>
        <dbReference type="EMBL" id="NMH90255.1"/>
    </source>
</evidence>
<dbReference type="InterPro" id="IPR036661">
    <property type="entry name" value="Luciferase-like_sf"/>
</dbReference>
<dbReference type="FunFam" id="3.20.20.30:FF:000002">
    <property type="entry name" value="LLM class flavin-dependent oxidoreductase"/>
    <property type="match status" value="1"/>
</dbReference>
<dbReference type="InterPro" id="IPR011251">
    <property type="entry name" value="Luciferase-like_dom"/>
</dbReference>
<keyword evidence="4" id="KW-1185">Reference proteome</keyword>
<dbReference type="Proteomes" id="UP000586918">
    <property type="component" value="Unassembled WGS sequence"/>
</dbReference>
<protein>
    <submittedName>
        <fullName evidence="3">LLM class flavin-dependent oxidoreductase</fullName>
    </submittedName>
</protein>
<dbReference type="InterPro" id="IPR019949">
    <property type="entry name" value="CmoO-like"/>
</dbReference>
<dbReference type="NCBIfam" id="TIGR03558">
    <property type="entry name" value="oxido_grp_1"/>
    <property type="match status" value="1"/>
</dbReference>
<dbReference type="AlphaFoldDB" id="A0A848DC85"/>
<evidence type="ECO:0000256" key="1">
    <source>
        <dbReference type="ARBA" id="ARBA00007789"/>
    </source>
</evidence>
<name>A0A848DC85_9PSEU</name>